<evidence type="ECO:0000259" key="6">
    <source>
        <dbReference type="PROSITE" id="PS50011"/>
    </source>
</evidence>
<dbReference type="InterPro" id="IPR050660">
    <property type="entry name" value="NEK_Ser/Thr_kinase"/>
</dbReference>
<feature type="domain" description="Protein kinase" evidence="6">
    <location>
        <begin position="7"/>
        <end position="369"/>
    </location>
</feature>
<evidence type="ECO:0000313" key="7">
    <source>
        <dbReference type="EMBL" id="KAK2606551.1"/>
    </source>
</evidence>
<name>A0AAD9SGV9_PHOAM</name>
<dbReference type="PANTHER" id="PTHR43671:SF13">
    <property type="entry name" value="SERINE_THREONINE-PROTEIN KINASE NEK2"/>
    <property type="match status" value="1"/>
</dbReference>
<sequence>MGPNLDVRALRHLGAGGEGLATLFDLRSRTTGVRKRFVIKTSYTQGALREEKRQQLSLRRAPHIVRALKWEEDIVTDAAADDRMHQVFENDDSDPDILLQEYMRRGDLEGLVVKAMAAGENIPNSVLWKAFFCLTRSAKRLTLILKPVVQEDGSEVWAPETGEDGVERIPIIESERFGYGLVHFDLDPKNVLIGDFDDNHLAAPAYKVTDFGLARVVKSPEFNTREANWAHRRVGKLPFFMPEQFHKEWEYVAELPQDENPIPRVAGNYGPASNIWAVGMILYCMVTRREPPYPPFATGPMNGPDRSLMPEGIPALRDIDGNVVESFYTHGGWLRDQMNIDNDLKGLLIRCLADQPAHRPTLQELSTYMARAEKMQGWNDDPNDRDYRTPSLIPPLLCPIET</sequence>
<accession>A0AAD9SGV9</accession>
<proteinExistence type="predicted"/>
<dbReference type="InterPro" id="IPR011009">
    <property type="entry name" value="Kinase-like_dom_sf"/>
</dbReference>
<dbReference type="EMBL" id="JAUJFL010000003">
    <property type="protein sequence ID" value="KAK2606551.1"/>
    <property type="molecule type" value="Genomic_DNA"/>
</dbReference>
<keyword evidence="5" id="KW-0067">ATP-binding</keyword>
<keyword evidence="4" id="KW-0418">Kinase</keyword>
<dbReference type="GO" id="GO:0004674">
    <property type="term" value="F:protein serine/threonine kinase activity"/>
    <property type="evidence" value="ECO:0007669"/>
    <property type="project" value="UniProtKB-EC"/>
</dbReference>
<gene>
    <name evidence="7" type="ORF">N8I77_005293</name>
</gene>
<keyword evidence="2" id="KW-0808">Transferase</keyword>
<evidence type="ECO:0000313" key="8">
    <source>
        <dbReference type="Proteomes" id="UP001265746"/>
    </source>
</evidence>
<dbReference type="PROSITE" id="PS50011">
    <property type="entry name" value="PROTEIN_KINASE_DOM"/>
    <property type="match status" value="1"/>
</dbReference>
<dbReference type="Gene3D" id="1.10.510.10">
    <property type="entry name" value="Transferase(Phosphotransferase) domain 1"/>
    <property type="match status" value="1"/>
</dbReference>
<keyword evidence="3" id="KW-0547">Nucleotide-binding</keyword>
<comment type="caution">
    <text evidence="7">The sequence shown here is derived from an EMBL/GenBank/DDBJ whole genome shotgun (WGS) entry which is preliminary data.</text>
</comment>
<dbReference type="SMART" id="SM00220">
    <property type="entry name" value="S_TKc"/>
    <property type="match status" value="1"/>
</dbReference>
<dbReference type="GO" id="GO:0005524">
    <property type="term" value="F:ATP binding"/>
    <property type="evidence" value="ECO:0007669"/>
    <property type="project" value="UniProtKB-KW"/>
</dbReference>
<reference evidence="7" key="1">
    <citation type="submission" date="2023-06" db="EMBL/GenBank/DDBJ databases">
        <authorList>
            <person name="Noh H."/>
        </authorList>
    </citation>
    <scope>NUCLEOTIDE SEQUENCE</scope>
    <source>
        <strain evidence="7">DUCC20226</strain>
    </source>
</reference>
<keyword evidence="8" id="KW-1185">Reference proteome</keyword>
<dbReference type="PANTHER" id="PTHR43671">
    <property type="entry name" value="SERINE/THREONINE-PROTEIN KINASE NEK"/>
    <property type="match status" value="1"/>
</dbReference>
<evidence type="ECO:0000256" key="2">
    <source>
        <dbReference type="ARBA" id="ARBA00022679"/>
    </source>
</evidence>
<dbReference type="Proteomes" id="UP001265746">
    <property type="component" value="Unassembled WGS sequence"/>
</dbReference>
<evidence type="ECO:0000256" key="3">
    <source>
        <dbReference type="ARBA" id="ARBA00022741"/>
    </source>
</evidence>
<dbReference type="SUPFAM" id="SSF56112">
    <property type="entry name" value="Protein kinase-like (PK-like)"/>
    <property type="match status" value="1"/>
</dbReference>
<dbReference type="InterPro" id="IPR000719">
    <property type="entry name" value="Prot_kinase_dom"/>
</dbReference>
<protein>
    <recommendedName>
        <fullName evidence="1">non-specific serine/threonine protein kinase</fullName>
        <ecNumber evidence="1">2.7.11.1</ecNumber>
    </recommendedName>
</protein>
<dbReference type="AlphaFoldDB" id="A0AAD9SGV9"/>
<evidence type="ECO:0000256" key="1">
    <source>
        <dbReference type="ARBA" id="ARBA00012513"/>
    </source>
</evidence>
<evidence type="ECO:0000256" key="5">
    <source>
        <dbReference type="ARBA" id="ARBA00022840"/>
    </source>
</evidence>
<organism evidence="7 8">
    <name type="scientific">Phomopsis amygdali</name>
    <name type="common">Fusicoccum amygdali</name>
    <dbReference type="NCBI Taxonomy" id="1214568"/>
    <lineage>
        <taxon>Eukaryota</taxon>
        <taxon>Fungi</taxon>
        <taxon>Dikarya</taxon>
        <taxon>Ascomycota</taxon>
        <taxon>Pezizomycotina</taxon>
        <taxon>Sordariomycetes</taxon>
        <taxon>Sordariomycetidae</taxon>
        <taxon>Diaporthales</taxon>
        <taxon>Diaporthaceae</taxon>
        <taxon>Diaporthe</taxon>
    </lineage>
</organism>
<dbReference type="EC" id="2.7.11.1" evidence="1"/>
<dbReference type="Pfam" id="PF00069">
    <property type="entry name" value="Pkinase"/>
    <property type="match status" value="1"/>
</dbReference>
<evidence type="ECO:0000256" key="4">
    <source>
        <dbReference type="ARBA" id="ARBA00022777"/>
    </source>
</evidence>